<evidence type="ECO:0000256" key="4">
    <source>
        <dbReference type="ARBA" id="ARBA00022714"/>
    </source>
</evidence>
<keyword evidence="4 11" id="KW-0001">2Fe-2S</keyword>
<gene>
    <name evidence="11" type="primary">pyrK</name>
    <name evidence="15" type="ORF">SAMN05216238_104230</name>
</gene>
<protein>
    <recommendedName>
        <fullName evidence="11">Dihydroorotate dehydrogenase B (NAD(+)), electron transfer subunit</fullName>
    </recommendedName>
    <alternativeName>
        <fullName evidence="11">Dihydroorotate oxidase B, electron transfer subunit</fullName>
    </alternativeName>
</protein>
<feature type="binding site" evidence="11 13">
    <location>
        <position position="220"/>
    </location>
    <ligand>
        <name>[2Fe-2S] cluster</name>
        <dbReference type="ChEBI" id="CHEBI:190135"/>
    </ligand>
</feature>
<comment type="similarity">
    <text evidence="1 11">Belongs to the PyrK family.</text>
</comment>
<dbReference type="UniPathway" id="UPA00070">
    <property type="reaction ID" value="UER00945"/>
</dbReference>
<evidence type="ECO:0000256" key="12">
    <source>
        <dbReference type="PIRSR" id="PIRSR006816-1"/>
    </source>
</evidence>
<dbReference type="CDD" id="cd06218">
    <property type="entry name" value="DHOD_e_trans"/>
    <property type="match status" value="1"/>
</dbReference>
<evidence type="ECO:0000256" key="10">
    <source>
        <dbReference type="ARBA" id="ARBA00023014"/>
    </source>
</evidence>
<feature type="binding site" evidence="11 13">
    <location>
        <position position="223"/>
    </location>
    <ligand>
        <name>[2Fe-2S] cluster</name>
        <dbReference type="ChEBI" id="CHEBI:190135"/>
    </ligand>
</feature>
<evidence type="ECO:0000256" key="6">
    <source>
        <dbReference type="ARBA" id="ARBA00022827"/>
    </source>
</evidence>
<comment type="cofactor">
    <cofactor evidence="13">
        <name>[2Fe-2S] cluster</name>
        <dbReference type="ChEBI" id="CHEBI:190135"/>
    </cofactor>
    <text evidence="13">Binds 1 [2Fe-2S] cluster per subunit.</text>
</comment>
<dbReference type="InterPro" id="IPR019480">
    <property type="entry name" value="Dihydroorotate_DH_Fe-S-bd"/>
</dbReference>
<evidence type="ECO:0000256" key="13">
    <source>
        <dbReference type="PIRSR" id="PIRSR006816-2"/>
    </source>
</evidence>
<evidence type="ECO:0000256" key="11">
    <source>
        <dbReference type="HAMAP-Rule" id="MF_01211"/>
    </source>
</evidence>
<dbReference type="AlphaFoldDB" id="A0A1I1VGD4"/>
<keyword evidence="5 11" id="KW-0479">Metal-binding</keyword>
<dbReference type="STRING" id="640948.SAMN05216238_104230"/>
<dbReference type="Pfam" id="PF00175">
    <property type="entry name" value="NAD_binding_1"/>
    <property type="match status" value="1"/>
</dbReference>
<dbReference type="RefSeq" id="WP_090083676.1">
    <property type="nucleotide sequence ID" value="NZ_FOMR01000004.1"/>
</dbReference>
<comment type="pathway">
    <text evidence="11">Pyrimidine metabolism; UMP biosynthesis via de novo pathway; orotate from (S)-dihydroorotate (NAD(+) route): step 1/1.</text>
</comment>
<dbReference type="InterPro" id="IPR017938">
    <property type="entry name" value="Riboflavin_synthase-like_b-brl"/>
</dbReference>
<dbReference type="Pfam" id="PF10418">
    <property type="entry name" value="DHODB_Fe-S_bind"/>
    <property type="match status" value="1"/>
</dbReference>
<dbReference type="Proteomes" id="UP000199474">
    <property type="component" value="Unassembled WGS sequence"/>
</dbReference>
<feature type="binding site" evidence="11 13">
    <location>
        <position position="237"/>
    </location>
    <ligand>
        <name>[2Fe-2S] cluster</name>
        <dbReference type="ChEBI" id="CHEBI:190135"/>
    </ligand>
</feature>
<dbReference type="SUPFAM" id="SSF52343">
    <property type="entry name" value="Ferredoxin reductase-like, C-terminal NADP-linked domain"/>
    <property type="match status" value="1"/>
</dbReference>
<comment type="cofactor">
    <cofactor evidence="11 12">
        <name>FAD</name>
        <dbReference type="ChEBI" id="CHEBI:57692"/>
    </cofactor>
    <text evidence="11 12">Binds 1 FAD per subunit.</text>
</comment>
<dbReference type="Gene3D" id="3.40.50.80">
    <property type="entry name" value="Nucleotide-binding domain of ferredoxin-NADP reductase (FNR) module"/>
    <property type="match status" value="1"/>
</dbReference>
<dbReference type="PANTHER" id="PTHR43513:SF3">
    <property type="entry name" value="DIHYDROOROTATE DEHYDROGENASE B (NAD(+)), ELECTRON TRANSFER SUBUNIT-RELATED"/>
    <property type="match status" value="1"/>
</dbReference>
<dbReference type="Gene3D" id="2.10.240.10">
    <property type="entry name" value="Dihydroorotate dehydrogenase, electron transfer subunit"/>
    <property type="match status" value="1"/>
</dbReference>
<comment type="subunit">
    <text evidence="11">Heterotetramer of 2 PyrK and 2 PyrD type B subunits.</text>
</comment>
<dbReference type="InterPro" id="IPR012165">
    <property type="entry name" value="Cyt_c3_hydrogenase_gsu"/>
</dbReference>
<dbReference type="OrthoDB" id="9778346at2"/>
<keyword evidence="2 11" id="KW-0813">Transport</keyword>
<evidence type="ECO:0000256" key="8">
    <source>
        <dbReference type="ARBA" id="ARBA00022982"/>
    </source>
</evidence>
<dbReference type="GO" id="GO:0009055">
    <property type="term" value="F:electron transfer activity"/>
    <property type="evidence" value="ECO:0007669"/>
    <property type="project" value="UniProtKB-UniRule"/>
</dbReference>
<name>A0A1I1VGD4_9BACI</name>
<dbReference type="PANTHER" id="PTHR43513">
    <property type="entry name" value="DIHYDROOROTATE DEHYDROGENASE B (NAD(+)), ELECTRON TRANSFER SUBUNIT"/>
    <property type="match status" value="1"/>
</dbReference>
<reference evidence="16" key="1">
    <citation type="submission" date="2016-10" db="EMBL/GenBank/DDBJ databases">
        <authorList>
            <person name="Varghese N."/>
            <person name="Submissions S."/>
        </authorList>
    </citation>
    <scope>NUCLEOTIDE SEQUENCE [LARGE SCALE GENOMIC DNA]</scope>
    <source>
        <strain evidence="16">DSM 22530</strain>
    </source>
</reference>
<dbReference type="PIRSF" id="PIRSF006816">
    <property type="entry name" value="Cyc3_hyd_g"/>
    <property type="match status" value="1"/>
</dbReference>
<evidence type="ECO:0000259" key="14">
    <source>
        <dbReference type="PROSITE" id="PS51384"/>
    </source>
</evidence>
<dbReference type="GO" id="GO:0050660">
    <property type="term" value="F:flavin adenine dinucleotide binding"/>
    <property type="evidence" value="ECO:0007669"/>
    <property type="project" value="InterPro"/>
</dbReference>
<keyword evidence="6 11" id="KW-0274">FAD</keyword>
<organism evidence="15 16">
    <name type="scientific">Lentibacillus persicus</name>
    <dbReference type="NCBI Taxonomy" id="640948"/>
    <lineage>
        <taxon>Bacteria</taxon>
        <taxon>Bacillati</taxon>
        <taxon>Bacillota</taxon>
        <taxon>Bacilli</taxon>
        <taxon>Bacillales</taxon>
        <taxon>Bacillaceae</taxon>
        <taxon>Lentibacillus</taxon>
    </lineage>
</organism>
<feature type="binding site" evidence="11 13">
    <location>
        <position position="215"/>
    </location>
    <ligand>
        <name>[2Fe-2S] cluster</name>
        <dbReference type="ChEBI" id="CHEBI:190135"/>
    </ligand>
</feature>
<keyword evidence="8 11" id="KW-0249">Electron transport</keyword>
<keyword evidence="10 11" id="KW-0411">Iron-sulfur</keyword>
<dbReference type="InterPro" id="IPR050353">
    <property type="entry name" value="PyrK_electron_transfer"/>
</dbReference>
<evidence type="ECO:0000313" key="16">
    <source>
        <dbReference type="Proteomes" id="UP000199474"/>
    </source>
</evidence>
<dbReference type="EMBL" id="FOMR01000004">
    <property type="protein sequence ID" value="SFD82057.1"/>
    <property type="molecule type" value="Genomic_DNA"/>
</dbReference>
<evidence type="ECO:0000256" key="5">
    <source>
        <dbReference type="ARBA" id="ARBA00022723"/>
    </source>
</evidence>
<dbReference type="InterPro" id="IPR037117">
    <property type="entry name" value="Dihydroorotate_DH_ele_sf"/>
</dbReference>
<comment type="caution">
    <text evidence="11">Lacks conserved residue(s) required for the propagation of feature annotation.</text>
</comment>
<comment type="cofactor">
    <cofactor evidence="11">
        <name>[2Fe-2S] cluster</name>
        <dbReference type="ChEBI" id="CHEBI:190135"/>
    </cofactor>
    <text evidence="11">Binds 1 [2Fe-2S] cluster per subunit.</text>
</comment>
<dbReference type="InterPro" id="IPR017927">
    <property type="entry name" value="FAD-bd_FR_type"/>
</dbReference>
<dbReference type="InterPro" id="IPR039261">
    <property type="entry name" value="FNR_nucleotide-bd"/>
</dbReference>
<dbReference type="GO" id="GO:0016491">
    <property type="term" value="F:oxidoreductase activity"/>
    <property type="evidence" value="ECO:0007669"/>
    <property type="project" value="InterPro"/>
</dbReference>
<evidence type="ECO:0000256" key="3">
    <source>
        <dbReference type="ARBA" id="ARBA00022630"/>
    </source>
</evidence>
<dbReference type="InterPro" id="IPR023455">
    <property type="entry name" value="Dihydroorotate_DHASE_ETsu"/>
</dbReference>
<keyword evidence="7 11" id="KW-0665">Pyrimidine biosynthesis</keyword>
<dbReference type="PRINTS" id="PR00409">
    <property type="entry name" value="PHDIOXRDTASE"/>
</dbReference>
<keyword evidence="16" id="KW-1185">Reference proteome</keyword>
<dbReference type="HAMAP" id="MF_01211">
    <property type="entry name" value="DHODB_Fe_S_bind"/>
    <property type="match status" value="1"/>
</dbReference>
<dbReference type="InterPro" id="IPR001433">
    <property type="entry name" value="OxRdtase_FAD/NAD-bd"/>
</dbReference>
<dbReference type="GO" id="GO:0046872">
    <property type="term" value="F:metal ion binding"/>
    <property type="evidence" value="ECO:0007669"/>
    <property type="project" value="UniProtKB-KW"/>
</dbReference>
<comment type="function">
    <text evidence="11">Responsible for channeling the electrons from the oxidation of dihydroorotate from the FMN redox center in the PyrD type B subunit to the ultimate electron acceptor NAD(+).</text>
</comment>
<keyword evidence="9 11" id="KW-0408">Iron</keyword>
<feature type="binding site" evidence="11 12">
    <location>
        <begin position="74"/>
        <end position="75"/>
    </location>
    <ligand>
        <name>FAD</name>
        <dbReference type="ChEBI" id="CHEBI:57692"/>
    </ligand>
</feature>
<evidence type="ECO:0000256" key="9">
    <source>
        <dbReference type="ARBA" id="ARBA00023004"/>
    </source>
</evidence>
<feature type="domain" description="FAD-binding FR-type" evidence="14">
    <location>
        <begin position="2"/>
        <end position="99"/>
    </location>
</feature>
<evidence type="ECO:0000256" key="2">
    <source>
        <dbReference type="ARBA" id="ARBA00022448"/>
    </source>
</evidence>
<dbReference type="GO" id="GO:0051537">
    <property type="term" value="F:2 iron, 2 sulfur cluster binding"/>
    <property type="evidence" value="ECO:0007669"/>
    <property type="project" value="UniProtKB-KW"/>
</dbReference>
<evidence type="ECO:0000313" key="15">
    <source>
        <dbReference type="EMBL" id="SFD82057.1"/>
    </source>
</evidence>
<dbReference type="GO" id="GO:0044205">
    <property type="term" value="P:'de novo' UMP biosynthetic process"/>
    <property type="evidence" value="ECO:0007669"/>
    <property type="project" value="UniProtKB-UniRule"/>
</dbReference>
<evidence type="ECO:0000256" key="7">
    <source>
        <dbReference type="ARBA" id="ARBA00022975"/>
    </source>
</evidence>
<proteinExistence type="inferred from homology"/>
<dbReference type="Gene3D" id="2.40.30.10">
    <property type="entry name" value="Translation factors"/>
    <property type="match status" value="1"/>
</dbReference>
<dbReference type="PROSITE" id="PS51384">
    <property type="entry name" value="FAD_FR"/>
    <property type="match status" value="1"/>
</dbReference>
<accession>A0A1I1VGD4</accession>
<feature type="binding site" evidence="11 12">
    <location>
        <begin position="50"/>
        <end position="53"/>
    </location>
    <ligand>
        <name>FAD</name>
        <dbReference type="ChEBI" id="CHEBI:57692"/>
    </ligand>
</feature>
<dbReference type="SUPFAM" id="SSF63380">
    <property type="entry name" value="Riboflavin synthase domain-like"/>
    <property type="match status" value="1"/>
</dbReference>
<sequence length="250" mass="26928">MKKCTDMLVKSVHEIALETVEMTLADAFITKEAAPGQFLHLLVDGHSLRRPISITDIDRNNETVTILFKKTGEGTRRLASLQPGSTVNAIGPAGNGFSYDSSIRTALLIGGGIGIPPLYCLGRELLQNGINVKAVLGFQTKQHVFYEEKFKMLGGTYVVTDDGSYGHKGFVTDGLDFAGHFDHYYSCGPIPMLRAVTNELTYRPGSISLEERLGCGIGACFACVIQTDNAGGYRKICSDGPVFAAGEVVL</sequence>
<keyword evidence="3 11" id="KW-0285">Flavoprotein</keyword>
<evidence type="ECO:0000256" key="1">
    <source>
        <dbReference type="ARBA" id="ARBA00006422"/>
    </source>
</evidence>